<reference evidence="3 4" key="1">
    <citation type="submission" date="2024-07" db="EMBL/GenBank/DDBJ databases">
        <title>Enhanced genomic and transcriptomic resources for Trichinella pseudospiralis and T. spiralis underpin the discovery of pronounced molecular differences between stages and species.</title>
        <authorList>
            <person name="Pasi K.K."/>
            <person name="La Rosa G."/>
            <person name="Gomez-Morales M.A."/>
            <person name="Tosini F."/>
            <person name="Sumanam S."/>
            <person name="Young N.D."/>
            <person name="Chang B.C."/>
            <person name="Robin G.B."/>
        </authorList>
    </citation>
    <scope>NUCLEOTIDE SEQUENCE [LARGE SCALE GENOMIC DNA]</scope>
    <source>
        <strain evidence="3">ISS534</strain>
    </source>
</reference>
<keyword evidence="2" id="KW-0472">Membrane</keyword>
<feature type="transmembrane region" description="Helical" evidence="2">
    <location>
        <begin position="315"/>
        <end position="335"/>
    </location>
</feature>
<keyword evidence="2" id="KW-1133">Transmembrane helix</keyword>
<dbReference type="EMBL" id="JBEUSY010000498">
    <property type="protein sequence ID" value="KAL1228782.1"/>
    <property type="molecule type" value="Genomic_DNA"/>
</dbReference>
<feature type="compositionally biased region" description="Polar residues" evidence="1">
    <location>
        <begin position="1"/>
        <end position="14"/>
    </location>
</feature>
<organism evidence="3 4">
    <name type="scientific">Trichinella spiralis</name>
    <name type="common">Trichina worm</name>
    <dbReference type="NCBI Taxonomy" id="6334"/>
    <lineage>
        <taxon>Eukaryota</taxon>
        <taxon>Metazoa</taxon>
        <taxon>Ecdysozoa</taxon>
        <taxon>Nematoda</taxon>
        <taxon>Enoplea</taxon>
        <taxon>Dorylaimia</taxon>
        <taxon>Trichinellida</taxon>
        <taxon>Trichinellidae</taxon>
        <taxon>Trichinella</taxon>
    </lineage>
</organism>
<feature type="transmembrane region" description="Helical" evidence="2">
    <location>
        <begin position="121"/>
        <end position="149"/>
    </location>
</feature>
<feature type="transmembrane region" description="Helical" evidence="2">
    <location>
        <begin position="170"/>
        <end position="188"/>
    </location>
</feature>
<evidence type="ECO:0000256" key="1">
    <source>
        <dbReference type="SAM" id="MobiDB-lite"/>
    </source>
</evidence>
<proteinExistence type="predicted"/>
<evidence type="ECO:0000313" key="4">
    <source>
        <dbReference type="Proteomes" id="UP001558632"/>
    </source>
</evidence>
<name>A0ABR3K3U2_TRISP</name>
<comment type="caution">
    <text evidence="3">The sequence shown here is derived from an EMBL/GenBank/DDBJ whole genome shotgun (WGS) entry which is preliminary data.</text>
</comment>
<evidence type="ECO:0000313" key="3">
    <source>
        <dbReference type="EMBL" id="KAL1228782.1"/>
    </source>
</evidence>
<feature type="transmembrane region" description="Helical" evidence="2">
    <location>
        <begin position="355"/>
        <end position="378"/>
    </location>
</feature>
<sequence length="412" mass="46529">MINSIRIFHSSSRAASGPDEETKYERERRKRKKTQYETICNSRASYFFRRTNSEMNETMTEACKASEMNVTSCHLGTVEHWSDLSMPWLCLKMLSAIISMPFELLLLVLVGRSAVSRADLILVAGFTVGNFICSLGRFTMSITGLDLMLHQSRHALWLTPAQCAQRMHVMLSWVGSSIITLNIVAIALERLVTLASLSPAMGSGQLLCFRLRRGLFSARRARLFLYLSILLAVVNEVVALVLSQRLPNVPVSSLCVINEIMDPDHFNVIRRINLVAGLSTVLFYMVTFALWLLGRRQTLGHGKVTSLCSLRLRRELTIMKSLVAMFLLTLFYHVIPWTVLPLLNDGSVAKVVSQVVIAVHLLSKTFASVVYITVHPILKTEFQTQIKRMPICSRIPWRVFHPTRTSLVYIGK</sequence>
<dbReference type="Proteomes" id="UP001558632">
    <property type="component" value="Unassembled WGS sequence"/>
</dbReference>
<evidence type="ECO:0000256" key="2">
    <source>
        <dbReference type="SAM" id="Phobius"/>
    </source>
</evidence>
<feature type="transmembrane region" description="Helical" evidence="2">
    <location>
        <begin position="272"/>
        <end position="294"/>
    </location>
</feature>
<feature type="region of interest" description="Disordered" evidence="1">
    <location>
        <begin position="1"/>
        <end position="30"/>
    </location>
</feature>
<feature type="transmembrane region" description="Helical" evidence="2">
    <location>
        <begin position="94"/>
        <end position="115"/>
    </location>
</feature>
<feature type="transmembrane region" description="Helical" evidence="2">
    <location>
        <begin position="223"/>
        <end position="242"/>
    </location>
</feature>
<keyword evidence="2" id="KW-0812">Transmembrane</keyword>
<keyword evidence="4" id="KW-1185">Reference proteome</keyword>
<gene>
    <name evidence="3" type="ORF">TSPI_11040</name>
</gene>
<protein>
    <submittedName>
        <fullName evidence="3">Chloroplastic,NAD(P)H-quinone oxidoreductase subunit K</fullName>
    </submittedName>
</protein>
<accession>A0ABR3K3U2</accession>